<evidence type="ECO:0000313" key="4">
    <source>
        <dbReference type="Proteomes" id="UP000054223"/>
    </source>
</evidence>
<dbReference type="InterPro" id="IPR045497">
    <property type="entry name" value="DUF6438"/>
</dbReference>
<comment type="caution">
    <text evidence="3">The sequence shown here is derived from an EMBL/GenBank/DDBJ whole genome shotgun (WGS) entry which is preliminary data.</text>
</comment>
<name>A0A9X0HJH5_SOLP1</name>
<evidence type="ECO:0000256" key="1">
    <source>
        <dbReference type="SAM" id="MobiDB-lite"/>
    </source>
</evidence>
<dbReference type="Pfam" id="PF20033">
    <property type="entry name" value="DUF6438"/>
    <property type="match status" value="1"/>
</dbReference>
<feature type="region of interest" description="Disordered" evidence="1">
    <location>
        <begin position="1"/>
        <end position="26"/>
    </location>
</feature>
<proteinExistence type="predicted"/>
<sequence length="153" mass="16531">MPTGPTTRPPVEAEPKTENTPVPQSNAPVLVFRKTPCLGRCPHFEASIFADGRVQYNGYQHVAKTGAHELRLPADVVQAMVNQTTQIGFANLQPQYLSGASDMPSTYLTLNVPGQTSKTVQVEEGAPDNLQTLLNYISNELARVGAGDVVLDR</sequence>
<evidence type="ECO:0000313" key="3">
    <source>
        <dbReference type="EMBL" id="KUG06933.1"/>
    </source>
</evidence>
<keyword evidence="4" id="KW-1185">Reference proteome</keyword>
<dbReference type="AlphaFoldDB" id="A0A9X0HJH5"/>
<reference evidence="3 4" key="1">
    <citation type="submission" date="2015-11" db="EMBL/GenBank/DDBJ databases">
        <title>Solirubrum puertoriconensis gen. nov. an environmental bacteria isolated in Puerto Rico.</title>
        <authorList>
            <person name="Cuebas-Irizarry M.F."/>
            <person name="Montalvo-Rodriguez R."/>
        </authorList>
    </citation>
    <scope>NUCLEOTIDE SEQUENCE [LARGE SCALE GENOMIC DNA]</scope>
    <source>
        <strain evidence="3 4">MC1A</strain>
    </source>
</reference>
<accession>A0A9X0HJH5</accession>
<protein>
    <recommendedName>
        <fullName evidence="2">DUF6438 domain-containing protein</fullName>
    </recommendedName>
</protein>
<feature type="domain" description="DUF6438" evidence="2">
    <location>
        <begin position="30"/>
        <end position="139"/>
    </location>
</feature>
<organism evidence="3 4">
    <name type="scientific">Solirubrum puertoriconensis</name>
    <dbReference type="NCBI Taxonomy" id="1751427"/>
    <lineage>
        <taxon>Bacteria</taxon>
        <taxon>Pseudomonadati</taxon>
        <taxon>Bacteroidota</taxon>
        <taxon>Cytophagia</taxon>
        <taxon>Cytophagales</taxon>
    </lineage>
</organism>
<dbReference type="EMBL" id="LNAL01000008">
    <property type="protein sequence ID" value="KUG06933.1"/>
    <property type="molecule type" value="Genomic_DNA"/>
</dbReference>
<dbReference type="Proteomes" id="UP000054223">
    <property type="component" value="Unassembled WGS sequence"/>
</dbReference>
<gene>
    <name evidence="3" type="ORF">ASU33_06305</name>
</gene>
<evidence type="ECO:0000259" key="2">
    <source>
        <dbReference type="Pfam" id="PF20033"/>
    </source>
</evidence>